<organism evidence="2 3">
    <name type="scientific">Vespula maculifrons</name>
    <name type="common">Eastern yellow jacket</name>
    <name type="synonym">Wasp</name>
    <dbReference type="NCBI Taxonomy" id="7453"/>
    <lineage>
        <taxon>Eukaryota</taxon>
        <taxon>Metazoa</taxon>
        <taxon>Ecdysozoa</taxon>
        <taxon>Arthropoda</taxon>
        <taxon>Hexapoda</taxon>
        <taxon>Insecta</taxon>
        <taxon>Pterygota</taxon>
        <taxon>Neoptera</taxon>
        <taxon>Endopterygota</taxon>
        <taxon>Hymenoptera</taxon>
        <taxon>Apocrita</taxon>
        <taxon>Aculeata</taxon>
        <taxon>Vespoidea</taxon>
        <taxon>Vespidae</taxon>
        <taxon>Vespinae</taxon>
        <taxon>Vespula</taxon>
    </lineage>
</organism>
<feature type="region of interest" description="Disordered" evidence="1">
    <location>
        <begin position="1"/>
        <end position="105"/>
    </location>
</feature>
<name>A0ABD2D0W1_VESMC</name>
<dbReference type="AlphaFoldDB" id="A0ABD2D0W1"/>
<feature type="compositionally biased region" description="Basic and acidic residues" evidence="1">
    <location>
        <begin position="1"/>
        <end position="10"/>
    </location>
</feature>
<comment type="caution">
    <text evidence="2">The sequence shown here is derived from an EMBL/GenBank/DDBJ whole genome shotgun (WGS) entry which is preliminary data.</text>
</comment>
<reference evidence="2 3" key="1">
    <citation type="journal article" date="2024" name="Ann. Entomol. Soc. Am.">
        <title>Genomic analyses of the southern and eastern yellowjacket wasps (Hymenoptera: Vespidae) reveal evolutionary signatures of social life.</title>
        <authorList>
            <person name="Catto M.A."/>
            <person name="Caine P.B."/>
            <person name="Orr S.E."/>
            <person name="Hunt B.G."/>
            <person name="Goodisman M.A.D."/>
        </authorList>
    </citation>
    <scope>NUCLEOTIDE SEQUENCE [LARGE SCALE GENOMIC DNA]</scope>
    <source>
        <strain evidence="2">232</strain>
        <tissue evidence="2">Head and thorax</tissue>
    </source>
</reference>
<sequence>MNRGLNEKRAWASGRTLNSNEEFRLSLRSRDDEAEGKKKRNRKKEQEKKKDDRHGRALDPRISTAHVEEGEDGGERGGGGGGGEDGKEEGKRGGGMCPKRRMHGETRKRYIRGLAAGDGRPEPSFFHLYV</sequence>
<evidence type="ECO:0000313" key="3">
    <source>
        <dbReference type="Proteomes" id="UP001607303"/>
    </source>
</evidence>
<proteinExistence type="predicted"/>
<keyword evidence="3" id="KW-1185">Reference proteome</keyword>
<gene>
    <name evidence="2" type="ORF">V1477_001295</name>
</gene>
<accession>A0ABD2D0W1</accession>
<evidence type="ECO:0000256" key="1">
    <source>
        <dbReference type="SAM" id="MobiDB-lite"/>
    </source>
</evidence>
<dbReference type="Proteomes" id="UP001607303">
    <property type="component" value="Unassembled WGS sequence"/>
</dbReference>
<feature type="compositionally biased region" description="Basic and acidic residues" evidence="1">
    <location>
        <begin position="44"/>
        <end position="59"/>
    </location>
</feature>
<protein>
    <submittedName>
        <fullName evidence="2">Uncharacterized protein</fullName>
    </submittedName>
</protein>
<feature type="compositionally biased region" description="Basic and acidic residues" evidence="1">
    <location>
        <begin position="21"/>
        <end position="31"/>
    </location>
</feature>
<dbReference type="EMBL" id="JAYRBN010000010">
    <property type="protein sequence ID" value="KAL2750505.1"/>
    <property type="molecule type" value="Genomic_DNA"/>
</dbReference>
<evidence type="ECO:0000313" key="2">
    <source>
        <dbReference type="EMBL" id="KAL2750505.1"/>
    </source>
</evidence>